<gene>
    <name evidence="7" type="ORF">DY023_00070</name>
</gene>
<evidence type="ECO:0000259" key="6">
    <source>
        <dbReference type="Pfam" id="PF19320"/>
    </source>
</evidence>
<evidence type="ECO:0000256" key="3">
    <source>
        <dbReference type="ARBA" id="ARBA00022676"/>
    </source>
</evidence>
<dbReference type="AlphaFoldDB" id="A0A371NYK9"/>
<comment type="similarity">
    <text evidence="2">Belongs to the glycosyltransferase 2 family.</text>
</comment>
<proteinExistence type="inferred from homology"/>
<dbReference type="OrthoDB" id="3225550at2"/>
<dbReference type="Pfam" id="PF17994">
    <property type="entry name" value="Glft2_N"/>
    <property type="match status" value="1"/>
</dbReference>
<evidence type="ECO:0000256" key="4">
    <source>
        <dbReference type="ARBA" id="ARBA00022679"/>
    </source>
</evidence>
<dbReference type="Pfam" id="PF19320">
    <property type="entry name" value="GlfT2_domain3"/>
    <property type="match status" value="1"/>
</dbReference>
<dbReference type="Proteomes" id="UP000262172">
    <property type="component" value="Unassembled WGS sequence"/>
</dbReference>
<evidence type="ECO:0000313" key="8">
    <source>
        <dbReference type="Proteomes" id="UP000262172"/>
    </source>
</evidence>
<protein>
    <submittedName>
        <fullName evidence="7">Glycosyltransferase family 2 protein</fullName>
    </submittedName>
</protein>
<keyword evidence="3" id="KW-0328">Glycosyltransferase</keyword>
<evidence type="ECO:0000256" key="2">
    <source>
        <dbReference type="ARBA" id="ARBA00006739"/>
    </source>
</evidence>
<keyword evidence="4 7" id="KW-0808">Transferase</keyword>
<organism evidence="7 8">
    <name type="scientific">Microbacterium bovistercoris</name>
    <dbReference type="NCBI Taxonomy" id="2293570"/>
    <lineage>
        <taxon>Bacteria</taxon>
        <taxon>Bacillati</taxon>
        <taxon>Actinomycetota</taxon>
        <taxon>Actinomycetes</taxon>
        <taxon>Micrococcales</taxon>
        <taxon>Microbacteriaceae</taxon>
        <taxon>Microbacterium</taxon>
    </lineage>
</organism>
<dbReference type="InterPro" id="IPR040492">
    <property type="entry name" value="GlfT2_N"/>
</dbReference>
<dbReference type="InterPro" id="IPR045699">
    <property type="entry name" value="GlfT2_C"/>
</dbReference>
<evidence type="ECO:0000259" key="5">
    <source>
        <dbReference type="Pfam" id="PF17994"/>
    </source>
</evidence>
<reference evidence="7 8" key="1">
    <citation type="submission" date="2018-08" db="EMBL/GenBank/DDBJ databases">
        <title>Isolation, diversity and antifungal activity of Actinobacteria from cow dung.</title>
        <authorList>
            <person name="Ling L."/>
        </authorList>
    </citation>
    <scope>NUCLEOTIDE SEQUENCE [LARGE SCALE GENOMIC DNA]</scope>
    <source>
        <strain evidence="7 8">NEAU-LLE</strain>
    </source>
</reference>
<dbReference type="GO" id="GO:0016757">
    <property type="term" value="F:glycosyltransferase activity"/>
    <property type="evidence" value="ECO:0007669"/>
    <property type="project" value="UniProtKB-KW"/>
</dbReference>
<sequence>MTHVLQNVVFPLDRDPDLLPLYADPETWSVIDEEPVRVSNRAHLGNILGRHRARIVAGRRVSLGTYFNAFPASYWQHWTSVREVRLTVRTSGPATILVYRSNGSGVRQRVDDREVTGSAVTSFDLPLTEYSDGGWLWFDVVADEKHAVLEGAEWTTEQEPARAGKASLGITTYNKPDYCVETLRALADAPDALEVVDRIFLVDQGTQLVAEQEGFDEVADRLGETLSVIRQPNLGGSGGFARSMHEALQRPESDFVQLLDDDVRLEPESLRRSIVFGRYATTPVLVGGHMFDLLDRPKLHGWAEVVDESPFMWRNLYQERMPHDFGVANLRQSPLLHMRMDADYNGWWMCLIPLAAIREVGLSLPAFIKWDDAEFCLRAGKAGFPTVSLPGVALWHVSWVNKDDTIDWQAYFHARNRIVAGLLHSNAPRGGRLLVHSRRVDLKHLMMMQYYPAALRARALRDVLSGPAHLRKNLATAMPAARALAADFPETVVHRDPSVVLHSRRGRQVYTPRKQNNLDNPTGLRLRWFTLSTLVSHWMRRPAPENVAQPEAEFGKDDAHWWRLPAFDSALVSSADGSGKNIYTRDRAKYRRMLIETVRLHWQLKRRWPQLQKEYREALPDLVSDAAWQHTFEEQS</sequence>
<accession>A0A371NYK9</accession>
<comment type="caution">
    <text evidence="7">The sequence shown here is derived from an EMBL/GenBank/DDBJ whole genome shotgun (WGS) entry which is preliminary data.</text>
</comment>
<keyword evidence="8" id="KW-1185">Reference proteome</keyword>
<feature type="domain" description="Galactofuranosyltransferase GlfT2 N-terminal" evidence="5">
    <location>
        <begin position="34"/>
        <end position="156"/>
    </location>
</feature>
<dbReference type="PANTHER" id="PTHR43179:SF12">
    <property type="entry name" value="GALACTOFURANOSYLTRANSFERASE GLFT2"/>
    <property type="match status" value="1"/>
</dbReference>
<dbReference type="EMBL" id="QUAB01000001">
    <property type="protein sequence ID" value="REJ08928.1"/>
    <property type="molecule type" value="Genomic_DNA"/>
</dbReference>
<feature type="domain" description="Galactofuranosyltransferase-2 C-terminal" evidence="6">
    <location>
        <begin position="434"/>
        <end position="633"/>
    </location>
</feature>
<name>A0A371NYK9_9MICO</name>
<dbReference type="InterPro" id="IPR029044">
    <property type="entry name" value="Nucleotide-diphossugar_trans"/>
</dbReference>
<dbReference type="Pfam" id="PF13641">
    <property type="entry name" value="Glyco_tranf_2_3"/>
    <property type="match status" value="1"/>
</dbReference>
<dbReference type="Gene3D" id="3.90.550.60">
    <property type="match status" value="1"/>
</dbReference>
<dbReference type="PANTHER" id="PTHR43179">
    <property type="entry name" value="RHAMNOSYLTRANSFERASE WBBL"/>
    <property type="match status" value="1"/>
</dbReference>
<dbReference type="SUPFAM" id="SSF53448">
    <property type="entry name" value="Nucleotide-diphospho-sugar transferases"/>
    <property type="match status" value="1"/>
</dbReference>
<dbReference type="RefSeq" id="WP_116240311.1">
    <property type="nucleotide sequence ID" value="NZ_QUAB01000001.1"/>
</dbReference>
<evidence type="ECO:0000313" key="7">
    <source>
        <dbReference type="EMBL" id="REJ08928.1"/>
    </source>
</evidence>
<evidence type="ECO:0000256" key="1">
    <source>
        <dbReference type="ARBA" id="ARBA00004776"/>
    </source>
</evidence>
<comment type="pathway">
    <text evidence="1">Cell wall biogenesis; cell wall polysaccharide biosynthesis.</text>
</comment>